<dbReference type="PROSITE" id="PS50928">
    <property type="entry name" value="ABC_TM1"/>
    <property type="match status" value="1"/>
</dbReference>
<keyword evidence="7" id="KW-0029">Amino-acid transport</keyword>
<proteinExistence type="inferred from homology"/>
<evidence type="ECO:0000256" key="3">
    <source>
        <dbReference type="ARBA" id="ARBA00010072"/>
    </source>
</evidence>
<dbReference type="InterPro" id="IPR035906">
    <property type="entry name" value="MetI-like_sf"/>
</dbReference>
<dbReference type="EMBL" id="QQAV01000013">
    <property type="protein sequence ID" value="RDI19076.1"/>
    <property type="molecule type" value="Genomic_DNA"/>
</dbReference>
<name>A0A370F5R3_9BURK</name>
<evidence type="ECO:0000256" key="4">
    <source>
        <dbReference type="ARBA" id="ARBA00022448"/>
    </source>
</evidence>
<evidence type="ECO:0000256" key="1">
    <source>
        <dbReference type="ARBA" id="ARBA00003159"/>
    </source>
</evidence>
<dbReference type="GO" id="GO:0006865">
    <property type="term" value="P:amino acid transport"/>
    <property type="evidence" value="ECO:0007669"/>
    <property type="project" value="UniProtKB-KW"/>
</dbReference>
<dbReference type="Gene3D" id="1.10.3720.10">
    <property type="entry name" value="MetI-like"/>
    <property type="match status" value="1"/>
</dbReference>
<reference evidence="12 13" key="1">
    <citation type="submission" date="2018-07" db="EMBL/GenBank/DDBJ databases">
        <title>Genomic Encyclopedia of Type Strains, Phase IV (KMG-IV): sequencing the most valuable type-strain genomes for metagenomic binning, comparative biology and taxonomic classification.</title>
        <authorList>
            <person name="Goeker M."/>
        </authorList>
    </citation>
    <scope>NUCLEOTIDE SEQUENCE [LARGE SCALE GENOMIC DNA]</scope>
    <source>
        <strain evidence="12 13">DSM 21352</strain>
    </source>
</reference>
<dbReference type="GO" id="GO:0022857">
    <property type="term" value="F:transmembrane transporter activity"/>
    <property type="evidence" value="ECO:0007669"/>
    <property type="project" value="InterPro"/>
</dbReference>
<protein>
    <submittedName>
        <fullName evidence="12">Amino acid ABC transporter membrane protein (PAAT family)</fullName>
    </submittedName>
</protein>
<evidence type="ECO:0000259" key="11">
    <source>
        <dbReference type="PROSITE" id="PS50928"/>
    </source>
</evidence>
<sequence>MDFSFDVFLAAIPSLLKGMVVTAQIAALSALVGLVLGTLGGLARVSPRRVLRLPALVYVTLMRATPVLVTLLFLYYGLPSAGLLLDATTVGVLALGITNGAYMSEILRGGIESIDGGQMRAARALGMSYPLAMRRIVLPQAARRVLPPVTNELISLIKNTSLVSTVAISDLLRAGMDFMSWKANTFSPFAGVALGYLLLTLPLIAINAWLEKRYRVT</sequence>
<dbReference type="AlphaFoldDB" id="A0A370F5R3"/>
<evidence type="ECO:0000256" key="2">
    <source>
        <dbReference type="ARBA" id="ARBA00004429"/>
    </source>
</evidence>
<gene>
    <name evidence="12" type="ORF">DFR41_11358</name>
</gene>
<organism evidence="12 13">
    <name type="scientific">Pseudacidovorax intermedius</name>
    <dbReference type="NCBI Taxonomy" id="433924"/>
    <lineage>
        <taxon>Bacteria</taxon>
        <taxon>Pseudomonadati</taxon>
        <taxon>Pseudomonadota</taxon>
        <taxon>Betaproteobacteria</taxon>
        <taxon>Burkholderiales</taxon>
        <taxon>Comamonadaceae</taxon>
        <taxon>Pseudacidovorax</taxon>
    </lineage>
</organism>
<feature type="domain" description="ABC transmembrane type-1" evidence="11">
    <location>
        <begin position="19"/>
        <end position="207"/>
    </location>
</feature>
<dbReference type="Proteomes" id="UP000255265">
    <property type="component" value="Unassembled WGS sequence"/>
</dbReference>
<dbReference type="PANTHER" id="PTHR30614">
    <property type="entry name" value="MEMBRANE COMPONENT OF AMINO ACID ABC TRANSPORTER"/>
    <property type="match status" value="1"/>
</dbReference>
<keyword evidence="6 10" id="KW-0812">Transmembrane</keyword>
<evidence type="ECO:0000313" key="13">
    <source>
        <dbReference type="Proteomes" id="UP000255265"/>
    </source>
</evidence>
<evidence type="ECO:0000256" key="9">
    <source>
        <dbReference type="ARBA" id="ARBA00023136"/>
    </source>
</evidence>
<accession>A0A370F5R3</accession>
<comment type="function">
    <text evidence="1">Part of the binding-protein-dependent transport system for glutamine; probably responsible for the translocation of the substrate across the membrane.</text>
</comment>
<dbReference type="GO" id="GO:0043190">
    <property type="term" value="C:ATP-binding cassette (ABC) transporter complex"/>
    <property type="evidence" value="ECO:0007669"/>
    <property type="project" value="InterPro"/>
</dbReference>
<evidence type="ECO:0000256" key="10">
    <source>
        <dbReference type="RuleBase" id="RU363032"/>
    </source>
</evidence>
<feature type="transmembrane region" description="Helical" evidence="10">
    <location>
        <begin position="20"/>
        <end position="43"/>
    </location>
</feature>
<dbReference type="SUPFAM" id="SSF161098">
    <property type="entry name" value="MetI-like"/>
    <property type="match status" value="1"/>
</dbReference>
<evidence type="ECO:0000256" key="8">
    <source>
        <dbReference type="ARBA" id="ARBA00022989"/>
    </source>
</evidence>
<dbReference type="InterPro" id="IPR000515">
    <property type="entry name" value="MetI-like"/>
</dbReference>
<keyword evidence="5" id="KW-1003">Cell membrane</keyword>
<evidence type="ECO:0000256" key="5">
    <source>
        <dbReference type="ARBA" id="ARBA00022475"/>
    </source>
</evidence>
<comment type="subcellular location">
    <subcellularLocation>
        <location evidence="2">Cell inner membrane</location>
        <topology evidence="2">Multi-pass membrane protein</topology>
    </subcellularLocation>
    <subcellularLocation>
        <location evidence="10">Cell membrane</location>
        <topology evidence="10">Multi-pass membrane protein</topology>
    </subcellularLocation>
</comment>
<evidence type="ECO:0000256" key="6">
    <source>
        <dbReference type="ARBA" id="ARBA00022692"/>
    </source>
</evidence>
<dbReference type="Pfam" id="PF00528">
    <property type="entry name" value="BPD_transp_1"/>
    <property type="match status" value="1"/>
</dbReference>
<dbReference type="NCBIfam" id="TIGR01726">
    <property type="entry name" value="HEQRo_perm_3TM"/>
    <property type="match status" value="1"/>
</dbReference>
<evidence type="ECO:0000256" key="7">
    <source>
        <dbReference type="ARBA" id="ARBA00022970"/>
    </source>
</evidence>
<dbReference type="InterPro" id="IPR043429">
    <property type="entry name" value="ArtM/GltK/GlnP/TcyL/YhdX-like"/>
</dbReference>
<keyword evidence="9 10" id="KW-0472">Membrane</keyword>
<feature type="transmembrane region" description="Helical" evidence="10">
    <location>
        <begin position="186"/>
        <end position="210"/>
    </location>
</feature>
<keyword evidence="4 10" id="KW-0813">Transport</keyword>
<dbReference type="InterPro" id="IPR010065">
    <property type="entry name" value="AA_ABC_transptr_permease_3TM"/>
</dbReference>
<dbReference type="RefSeq" id="WP_114804530.1">
    <property type="nucleotide sequence ID" value="NZ_QQAV01000013.1"/>
</dbReference>
<dbReference type="PANTHER" id="PTHR30614:SF20">
    <property type="entry name" value="GLUTAMINE TRANSPORT SYSTEM PERMEASE PROTEIN GLNP"/>
    <property type="match status" value="1"/>
</dbReference>
<feature type="transmembrane region" description="Helical" evidence="10">
    <location>
        <begin position="55"/>
        <end position="76"/>
    </location>
</feature>
<comment type="similarity">
    <text evidence="3">Belongs to the binding-protein-dependent transport system permease family. HisMQ subfamily.</text>
</comment>
<keyword evidence="13" id="KW-1185">Reference proteome</keyword>
<dbReference type="OrthoDB" id="7026155at2"/>
<evidence type="ECO:0000313" key="12">
    <source>
        <dbReference type="EMBL" id="RDI19076.1"/>
    </source>
</evidence>
<dbReference type="CDD" id="cd06261">
    <property type="entry name" value="TM_PBP2"/>
    <property type="match status" value="1"/>
</dbReference>
<keyword evidence="8 10" id="KW-1133">Transmembrane helix</keyword>
<comment type="caution">
    <text evidence="12">The sequence shown here is derived from an EMBL/GenBank/DDBJ whole genome shotgun (WGS) entry which is preliminary data.</text>
</comment>